<proteinExistence type="predicted"/>
<name>A0AA89AT66_9ASTE</name>
<evidence type="ECO:0000313" key="2">
    <source>
        <dbReference type="Proteomes" id="UP001188597"/>
    </source>
</evidence>
<accession>A0AA89AT66</accession>
<comment type="caution">
    <text evidence="1">The sequence shown here is derived from an EMBL/GenBank/DDBJ whole genome shotgun (WGS) entry which is preliminary data.</text>
</comment>
<keyword evidence="2" id="KW-1185">Reference proteome</keyword>
<dbReference type="AlphaFoldDB" id="A0AA89AT66"/>
<evidence type="ECO:0000313" key="1">
    <source>
        <dbReference type="EMBL" id="KAK3015944.1"/>
    </source>
</evidence>
<organism evidence="1 2">
    <name type="scientific">Escallonia herrerae</name>
    <dbReference type="NCBI Taxonomy" id="1293975"/>
    <lineage>
        <taxon>Eukaryota</taxon>
        <taxon>Viridiplantae</taxon>
        <taxon>Streptophyta</taxon>
        <taxon>Embryophyta</taxon>
        <taxon>Tracheophyta</taxon>
        <taxon>Spermatophyta</taxon>
        <taxon>Magnoliopsida</taxon>
        <taxon>eudicotyledons</taxon>
        <taxon>Gunneridae</taxon>
        <taxon>Pentapetalae</taxon>
        <taxon>asterids</taxon>
        <taxon>campanulids</taxon>
        <taxon>Escalloniales</taxon>
        <taxon>Escalloniaceae</taxon>
        <taxon>Escallonia</taxon>
    </lineage>
</organism>
<gene>
    <name evidence="1" type="ORF">RJ639_005759</name>
</gene>
<dbReference type="Proteomes" id="UP001188597">
    <property type="component" value="Unassembled WGS sequence"/>
</dbReference>
<reference evidence="1" key="1">
    <citation type="submission" date="2022-12" db="EMBL/GenBank/DDBJ databases">
        <title>Draft genome assemblies for two species of Escallonia (Escalloniales).</title>
        <authorList>
            <person name="Chanderbali A."/>
            <person name="Dervinis C."/>
            <person name="Anghel I."/>
            <person name="Soltis D."/>
            <person name="Soltis P."/>
            <person name="Zapata F."/>
        </authorList>
    </citation>
    <scope>NUCLEOTIDE SEQUENCE</scope>
    <source>
        <strain evidence="1">UCBG64.0493</strain>
        <tissue evidence="1">Leaf</tissue>
    </source>
</reference>
<dbReference type="EMBL" id="JAVXUP010001104">
    <property type="protein sequence ID" value="KAK3015944.1"/>
    <property type="molecule type" value="Genomic_DNA"/>
</dbReference>
<protein>
    <submittedName>
        <fullName evidence="1">Uncharacterized protein</fullName>
    </submittedName>
</protein>
<sequence>MDGLHGFYEQDDEVKNDDSIHERIRRLFCNSNFYLNSAPAANLRVSFYGAMAPKPPSPEILPAACRRGFFVCDQAWKTEYLAPVSLGDNVLMTSMDPKRSCFPLLK</sequence>